<sequence length="145" mass="16812">MPRAKRYKFTQTGMWPSATGEYCLVADVAMDVQRAAEYRALNKRLKALGHVSLEAMIEQMEVEQAAHERTVGRIEPEPHHRKYFKVPAGDQERGFKLVRVQAGHGQLQVDDKMDIWVRFQNYTLSETIKTVFIDKDLRITRISHV</sequence>
<dbReference type="EMBL" id="MF063068">
    <property type="protein sequence ID" value="ARV77495.1"/>
    <property type="molecule type" value="Genomic_DNA"/>
</dbReference>
<gene>
    <name evidence="1" type="ORF">NOXIFER_330</name>
</gene>
<name>A0A1Y0SY59_9CAUD</name>
<evidence type="ECO:0000313" key="1">
    <source>
        <dbReference type="EMBL" id="ARV77495.1"/>
    </source>
</evidence>
<accession>A0A1Y0SY59</accession>
<evidence type="ECO:0000313" key="2">
    <source>
        <dbReference type="Proteomes" id="UP000224829"/>
    </source>
</evidence>
<organism evidence="1 2">
    <name type="scientific">Pseudomonas phage Noxifer</name>
    <dbReference type="NCBI Taxonomy" id="2006684"/>
    <lineage>
        <taxon>Viruses</taxon>
        <taxon>Duplodnaviria</taxon>
        <taxon>Heunggongvirae</taxon>
        <taxon>Uroviricota</taxon>
        <taxon>Caudoviricetes</taxon>
        <taxon>Chimalliviridae</taxon>
        <taxon>Noxifervirus</taxon>
        <taxon>Noxifervirus noxifer</taxon>
    </lineage>
</organism>
<protein>
    <submittedName>
        <fullName evidence="1">Uncharacterized protein</fullName>
    </submittedName>
</protein>
<proteinExistence type="predicted"/>
<dbReference type="Proteomes" id="UP000224829">
    <property type="component" value="Segment"/>
</dbReference>
<keyword evidence="2" id="KW-1185">Reference proteome</keyword>
<reference evidence="1 2" key="1">
    <citation type="submission" date="2017-05" db="EMBL/GenBank/DDBJ databases">
        <authorList>
            <person name="Song R."/>
            <person name="Chenine A.L."/>
            <person name="Ruprecht R.M."/>
        </authorList>
    </citation>
    <scope>NUCLEOTIDE SEQUENCE [LARGE SCALE GENOMIC DNA]</scope>
</reference>